<protein>
    <recommendedName>
        <fullName evidence="5">GNAT family N-acetyltransferase</fullName>
    </recommendedName>
</protein>
<evidence type="ECO:0000259" key="2">
    <source>
        <dbReference type="Pfam" id="PF23988"/>
    </source>
</evidence>
<reference evidence="3 4" key="1">
    <citation type="submission" date="2023-10" db="EMBL/GenBank/DDBJ databases">
        <title>A novel Glycoside Hydrolase 43-Like Enzyme from Clostrdium boliviensis is an Endo-xylanase, and a Candidate for Xylooligosaccharides Production from Different Xylan Substrates.</title>
        <authorList>
            <person name="Alvarez M.T."/>
            <person name="Rocabado-Villegas L.R."/>
            <person name="Salas-Veizaga D.M."/>
            <person name="Linares-Pasten J.A."/>
            <person name="Gudmundsdottir E.E."/>
            <person name="Hreggvidsson G.O."/>
            <person name="Adlercreutz P."/>
            <person name="Nordberg Karlsson E."/>
        </authorList>
    </citation>
    <scope>NUCLEOTIDE SEQUENCE [LARGE SCALE GENOMIC DNA]</scope>
    <source>
        <strain evidence="3 4">E-1</strain>
    </source>
</reference>
<evidence type="ECO:0000313" key="3">
    <source>
        <dbReference type="EMBL" id="MDW2800903.1"/>
    </source>
</evidence>
<organism evidence="3 4">
    <name type="scientific">Clostridium boliviensis</name>
    <dbReference type="NCBI Taxonomy" id="318465"/>
    <lineage>
        <taxon>Bacteria</taxon>
        <taxon>Bacillati</taxon>
        <taxon>Bacillota</taxon>
        <taxon>Clostridia</taxon>
        <taxon>Eubacteriales</taxon>
        <taxon>Clostridiaceae</taxon>
        <taxon>Clostridium</taxon>
    </lineage>
</organism>
<dbReference type="Pfam" id="PF22007">
    <property type="entry name" value="DUF6930"/>
    <property type="match status" value="1"/>
</dbReference>
<comment type="caution">
    <text evidence="3">The sequence shown here is derived from an EMBL/GenBank/DDBJ whole genome shotgun (WGS) entry which is preliminary data.</text>
</comment>
<evidence type="ECO:0008006" key="5">
    <source>
        <dbReference type="Google" id="ProtNLM"/>
    </source>
</evidence>
<evidence type="ECO:0000259" key="1">
    <source>
        <dbReference type="Pfam" id="PF22007"/>
    </source>
</evidence>
<proteinExistence type="predicted"/>
<dbReference type="InterPro" id="IPR055733">
    <property type="entry name" value="DUF7309"/>
</dbReference>
<feature type="domain" description="DUF6930" evidence="1">
    <location>
        <begin position="215"/>
        <end position="334"/>
    </location>
</feature>
<keyword evidence="4" id="KW-1185">Reference proteome</keyword>
<dbReference type="EMBL" id="JAWONS010000329">
    <property type="protein sequence ID" value="MDW2800903.1"/>
    <property type="molecule type" value="Genomic_DNA"/>
</dbReference>
<gene>
    <name evidence="3" type="ORF">RZO55_25370</name>
</gene>
<accession>A0ABU4GTL6</accession>
<dbReference type="RefSeq" id="WP_318067065.1">
    <property type="nucleotide sequence ID" value="NZ_JAWONS010000329.1"/>
</dbReference>
<evidence type="ECO:0000313" key="4">
    <source>
        <dbReference type="Proteomes" id="UP001276854"/>
    </source>
</evidence>
<name>A0ABU4GTL6_9CLOT</name>
<dbReference type="Pfam" id="PF23988">
    <property type="entry name" value="DUF7309"/>
    <property type="match status" value="1"/>
</dbReference>
<dbReference type="Proteomes" id="UP001276854">
    <property type="component" value="Unassembled WGS sequence"/>
</dbReference>
<dbReference type="InterPro" id="IPR054216">
    <property type="entry name" value="DUF6930"/>
</dbReference>
<feature type="domain" description="DUF7309" evidence="2">
    <location>
        <begin position="10"/>
        <end position="179"/>
    </location>
</feature>
<sequence>MRTEATIEEWNKLYEIATRIKTLKPWEFLWDMDIFGILTGDIREETVFYSVLGRGGSCIGISIYEGYEAFNSYMMLTMQERMNISVEYAMSNQKCMSCYWGAREELSTKQRAIISDMGYKFRGKNNWLYFMSYEPGYYPYNLDRNEVLRLTSHLENFQLAFTYYLEKKIQIDFENGNMFLFFISKDREKWHFEEEPLPLTSFSFGNLIITDEDLLAKLKKAPKRKAVLEMEVSPLGASVTDKKYDRPANPMLSGIVDASSGMAISFEMNEPEEDSLVILANSLIDFIFKYGLPREIRVSNVIVEAALEQICEICGIKLRRVKRLHAMDDFLNSMRKFR</sequence>